<proteinExistence type="predicted"/>
<keyword evidence="1" id="KW-0238">DNA-binding</keyword>
<dbReference type="SUPFAM" id="SSF51182">
    <property type="entry name" value="RmlC-like cupins"/>
    <property type="match status" value="1"/>
</dbReference>
<evidence type="ECO:0000313" key="4">
    <source>
        <dbReference type="Proteomes" id="UP001204562"/>
    </source>
</evidence>
<organism evidence="3 4">
    <name type="scientific">Intestinimonas massiliensis</name>
    <name type="common">ex Afouda et al. 2020</name>
    <dbReference type="NCBI Taxonomy" id="1673721"/>
    <lineage>
        <taxon>Bacteria</taxon>
        <taxon>Bacillati</taxon>
        <taxon>Bacillota</taxon>
        <taxon>Clostridia</taxon>
        <taxon>Eubacteriales</taxon>
        <taxon>Intestinimonas</taxon>
    </lineage>
</organism>
<dbReference type="GO" id="GO:0006355">
    <property type="term" value="P:regulation of DNA-templated transcription"/>
    <property type="evidence" value="ECO:0007669"/>
    <property type="project" value="InterPro"/>
</dbReference>
<dbReference type="InterPro" id="IPR003313">
    <property type="entry name" value="AraC-bd"/>
</dbReference>
<name>A0AAW5JW15_9FIRM</name>
<feature type="domain" description="AraC-type arabinose-binding/dimerisation" evidence="2">
    <location>
        <begin position="11"/>
        <end position="68"/>
    </location>
</feature>
<dbReference type="AlphaFoldDB" id="A0AAW5JW15"/>
<dbReference type="Pfam" id="PF02311">
    <property type="entry name" value="AraC_binding"/>
    <property type="match status" value="1"/>
</dbReference>
<evidence type="ECO:0000256" key="1">
    <source>
        <dbReference type="ARBA" id="ARBA00023125"/>
    </source>
</evidence>
<dbReference type="Gene3D" id="2.60.120.10">
    <property type="entry name" value="Jelly Rolls"/>
    <property type="match status" value="1"/>
</dbReference>
<protein>
    <submittedName>
        <fullName evidence="3">Cupin domain-containing protein</fullName>
    </submittedName>
</protein>
<dbReference type="EMBL" id="JANFYS010000417">
    <property type="protein sequence ID" value="MCQ4772119.1"/>
    <property type="molecule type" value="Genomic_DNA"/>
</dbReference>
<dbReference type="RefSeq" id="WP_256305066.1">
    <property type="nucleotide sequence ID" value="NZ_JANFYS010000417.1"/>
</dbReference>
<accession>A0AAW5JW15</accession>
<dbReference type="InterPro" id="IPR014710">
    <property type="entry name" value="RmlC-like_jellyroll"/>
</dbReference>
<comment type="caution">
    <text evidence="3">The sequence shown here is derived from an EMBL/GenBank/DDBJ whole genome shotgun (WGS) entry which is preliminary data.</text>
</comment>
<dbReference type="Proteomes" id="UP001204562">
    <property type="component" value="Unassembled WGS sequence"/>
</dbReference>
<dbReference type="InterPro" id="IPR011051">
    <property type="entry name" value="RmlC_Cupin_sf"/>
</dbReference>
<evidence type="ECO:0000313" key="3">
    <source>
        <dbReference type="EMBL" id="MCQ4772119.1"/>
    </source>
</evidence>
<dbReference type="GO" id="GO:0003677">
    <property type="term" value="F:DNA binding"/>
    <property type="evidence" value="ECO:0007669"/>
    <property type="project" value="UniProtKB-KW"/>
</dbReference>
<reference evidence="3" key="1">
    <citation type="submission" date="2022-06" db="EMBL/GenBank/DDBJ databases">
        <title>Isolation of gut microbiota from human fecal samples.</title>
        <authorList>
            <person name="Pamer E.G."/>
            <person name="Barat B."/>
            <person name="Waligurski E."/>
            <person name="Medina S."/>
            <person name="Paddock L."/>
            <person name="Mostad J."/>
        </authorList>
    </citation>
    <scope>NUCLEOTIDE SEQUENCE</scope>
    <source>
        <strain evidence="3">DFI.9.91</strain>
    </source>
</reference>
<sequence>MIKCHYEIHISKNDTYSMDRPHFHEDIEIVLCIAGEGVFFLEPEVFPLYRGQLFLIDSSILHRSVANEEYRCRVF</sequence>
<feature type="non-terminal residue" evidence="3">
    <location>
        <position position="75"/>
    </location>
</feature>
<gene>
    <name evidence="3" type="ORF">NE579_17155</name>
</gene>
<evidence type="ECO:0000259" key="2">
    <source>
        <dbReference type="Pfam" id="PF02311"/>
    </source>
</evidence>